<protein>
    <submittedName>
        <fullName evidence="1">Uncharacterized protein</fullName>
    </submittedName>
</protein>
<proteinExistence type="predicted"/>
<keyword evidence="2" id="KW-1185">Reference proteome</keyword>
<gene>
    <name evidence="1" type="ORF">RQP53_15240</name>
</gene>
<organism evidence="1 2">
    <name type="scientific">Roseateles aquae</name>
    <dbReference type="NCBI Taxonomy" id="3077235"/>
    <lineage>
        <taxon>Bacteria</taxon>
        <taxon>Pseudomonadati</taxon>
        <taxon>Pseudomonadota</taxon>
        <taxon>Betaproteobacteria</taxon>
        <taxon>Burkholderiales</taxon>
        <taxon>Sphaerotilaceae</taxon>
        <taxon>Roseateles</taxon>
    </lineage>
</organism>
<name>A0ABU3PEU8_9BURK</name>
<dbReference type="EMBL" id="JAVXZY010000006">
    <property type="protein sequence ID" value="MDT9000628.1"/>
    <property type="molecule type" value="Genomic_DNA"/>
</dbReference>
<dbReference type="RefSeq" id="WP_315651381.1">
    <property type="nucleotide sequence ID" value="NZ_JAVXZY010000006.1"/>
</dbReference>
<sequence length="78" mass="8935">MLHELWVSQTSQTFCLAGPNGDVARALLESDARWVWTVSADCAFEAMSKYYEYMGWGLYRSACPEVDMQPYSERSDLI</sequence>
<evidence type="ECO:0000313" key="1">
    <source>
        <dbReference type="EMBL" id="MDT9000628.1"/>
    </source>
</evidence>
<dbReference type="Proteomes" id="UP001246372">
    <property type="component" value="Unassembled WGS sequence"/>
</dbReference>
<comment type="caution">
    <text evidence="1">The sequence shown here is derived from an EMBL/GenBank/DDBJ whole genome shotgun (WGS) entry which is preliminary data.</text>
</comment>
<accession>A0ABU3PEU8</accession>
<reference evidence="1" key="1">
    <citation type="submission" date="2023-09" db="EMBL/GenBank/DDBJ databases">
        <title>Paucibacter sp. APW11 Genome sequencing and assembly.</title>
        <authorList>
            <person name="Kim I."/>
        </authorList>
    </citation>
    <scope>NUCLEOTIDE SEQUENCE</scope>
    <source>
        <strain evidence="1">APW11</strain>
    </source>
</reference>
<evidence type="ECO:0000313" key="2">
    <source>
        <dbReference type="Proteomes" id="UP001246372"/>
    </source>
</evidence>